<evidence type="ECO:0000313" key="2">
    <source>
        <dbReference type="Proteomes" id="UP001175271"/>
    </source>
</evidence>
<keyword evidence="2" id="KW-1185">Reference proteome</keyword>
<reference evidence="1" key="1">
    <citation type="submission" date="2023-06" db="EMBL/GenBank/DDBJ databases">
        <title>Genomic analysis of the entomopathogenic nematode Steinernema hermaphroditum.</title>
        <authorList>
            <person name="Schwarz E.M."/>
            <person name="Heppert J.K."/>
            <person name="Baniya A."/>
            <person name="Schwartz H.T."/>
            <person name="Tan C.-H."/>
            <person name="Antoshechkin I."/>
            <person name="Sternberg P.W."/>
            <person name="Goodrich-Blair H."/>
            <person name="Dillman A.R."/>
        </authorList>
    </citation>
    <scope>NUCLEOTIDE SEQUENCE</scope>
    <source>
        <strain evidence="1">PS9179</strain>
        <tissue evidence="1">Whole animal</tissue>
    </source>
</reference>
<dbReference type="Proteomes" id="UP001175271">
    <property type="component" value="Unassembled WGS sequence"/>
</dbReference>
<organism evidence="1 2">
    <name type="scientific">Steinernema hermaphroditum</name>
    <dbReference type="NCBI Taxonomy" id="289476"/>
    <lineage>
        <taxon>Eukaryota</taxon>
        <taxon>Metazoa</taxon>
        <taxon>Ecdysozoa</taxon>
        <taxon>Nematoda</taxon>
        <taxon>Chromadorea</taxon>
        <taxon>Rhabditida</taxon>
        <taxon>Tylenchina</taxon>
        <taxon>Panagrolaimomorpha</taxon>
        <taxon>Strongyloidoidea</taxon>
        <taxon>Steinernematidae</taxon>
        <taxon>Steinernema</taxon>
    </lineage>
</organism>
<accession>A0AA39I0A8</accession>
<name>A0AA39I0A8_9BILA</name>
<gene>
    <name evidence="1" type="ORF">QR680_011943</name>
</gene>
<proteinExistence type="predicted"/>
<evidence type="ECO:0000313" key="1">
    <source>
        <dbReference type="EMBL" id="KAK0415435.1"/>
    </source>
</evidence>
<dbReference type="EMBL" id="JAUCMV010000002">
    <property type="protein sequence ID" value="KAK0415435.1"/>
    <property type="molecule type" value="Genomic_DNA"/>
</dbReference>
<dbReference type="AlphaFoldDB" id="A0AA39I0A8"/>
<comment type="caution">
    <text evidence="1">The sequence shown here is derived from an EMBL/GenBank/DDBJ whole genome shotgun (WGS) entry which is preliminary data.</text>
</comment>
<protein>
    <submittedName>
        <fullName evidence="1">Uncharacterized protein</fullName>
    </submittedName>
</protein>
<sequence length="292" mass="33962">MEFTPIVFIEAVISHIPDYEPFHRLSGYWSTVVPTRTILHAWIDVADKTMSLVNCNPKTMDYRKILIGRGWGSSYFIPFNTDDYVKATTSRQHTRRGSALAVRDVEKGDLPLNRIFNSIDGNFSFVRMYNVKGYCTDIYNLLVRISEHRLPDYIEITHSELTEGIMHHILDSCLTSKSSHVTLRLNSTRDSSEIIKVTKQQMESFFSEWNKSPYPLSLLVDCLEFDGMEVAGIFGMGYYRRNSIQPHRACRGSDPVWIHRHKNRRIYIGKSYLSFKAREKPQWFYVMLGVLI</sequence>